<dbReference type="InterPro" id="IPR023213">
    <property type="entry name" value="CAT-like_dom_sf"/>
</dbReference>
<dbReference type="Proteomes" id="UP000467841">
    <property type="component" value="Unassembled WGS sequence"/>
</dbReference>
<dbReference type="SUPFAM" id="SSF52777">
    <property type="entry name" value="CoA-dependent acyltransferases"/>
    <property type="match status" value="1"/>
</dbReference>
<dbReference type="GO" id="GO:0016747">
    <property type="term" value="F:acyltransferase activity, transferring groups other than amino-acyl groups"/>
    <property type="evidence" value="ECO:0007669"/>
    <property type="project" value="UniProtKB-ARBA"/>
</dbReference>
<evidence type="ECO:0000313" key="3">
    <source>
        <dbReference type="EMBL" id="CAA7032887.1"/>
    </source>
</evidence>
<evidence type="ECO:0000256" key="1">
    <source>
        <dbReference type="ARBA" id="ARBA00022679"/>
    </source>
</evidence>
<comment type="caution">
    <text evidence="3">The sequence shown here is derived from an EMBL/GenBank/DDBJ whole genome shotgun (WGS) entry which is preliminary data.</text>
</comment>
<keyword evidence="2" id="KW-0012">Acyltransferase</keyword>
<proteinExistence type="predicted"/>
<dbReference type="Pfam" id="PF02458">
    <property type="entry name" value="Transferase"/>
    <property type="match status" value="1"/>
</dbReference>
<dbReference type="AlphaFoldDB" id="A0A6D2IUN1"/>
<reference evidence="3" key="1">
    <citation type="submission" date="2020-01" db="EMBL/GenBank/DDBJ databases">
        <authorList>
            <person name="Mishra B."/>
        </authorList>
    </citation>
    <scope>NUCLEOTIDE SEQUENCE [LARGE SCALE GENOMIC DNA]</scope>
</reference>
<keyword evidence="4" id="KW-1185">Reference proteome</keyword>
<evidence type="ECO:0000313" key="4">
    <source>
        <dbReference type="Proteomes" id="UP000467841"/>
    </source>
</evidence>
<organism evidence="3 4">
    <name type="scientific">Microthlaspi erraticum</name>
    <dbReference type="NCBI Taxonomy" id="1685480"/>
    <lineage>
        <taxon>Eukaryota</taxon>
        <taxon>Viridiplantae</taxon>
        <taxon>Streptophyta</taxon>
        <taxon>Embryophyta</taxon>
        <taxon>Tracheophyta</taxon>
        <taxon>Spermatophyta</taxon>
        <taxon>Magnoliopsida</taxon>
        <taxon>eudicotyledons</taxon>
        <taxon>Gunneridae</taxon>
        <taxon>Pentapetalae</taxon>
        <taxon>rosids</taxon>
        <taxon>malvids</taxon>
        <taxon>Brassicales</taxon>
        <taxon>Brassicaceae</taxon>
        <taxon>Coluteocarpeae</taxon>
        <taxon>Microthlaspi</taxon>
    </lineage>
</organism>
<dbReference type="OrthoDB" id="1862401at2759"/>
<gene>
    <name evidence="3" type="ORF">MERR_LOCUS20122</name>
</gene>
<protein>
    <recommendedName>
        <fullName evidence="5">BAHD acyltransferase</fullName>
    </recommendedName>
</protein>
<keyword evidence="1" id="KW-0808">Transferase</keyword>
<dbReference type="Gene3D" id="3.30.559.10">
    <property type="entry name" value="Chloramphenicol acetyltransferase-like domain"/>
    <property type="match status" value="2"/>
</dbReference>
<dbReference type="PANTHER" id="PTHR31625">
    <property type="match status" value="1"/>
</dbReference>
<evidence type="ECO:0008006" key="5">
    <source>
        <dbReference type="Google" id="ProtNLM"/>
    </source>
</evidence>
<sequence>MANNVIKISRVGPTTSLVDPLILPLTFFDLVWLTDNPTSRVTFYKFTESSHDSFYSVILPKLEQSLSLVLTHFLPLSGHVKWNPQDPKPHIIVFPHDGVPLTVAESEADFSRLTGKGLRHRTELRALAPELPVSSDSAPVLTLQITLFPNQGFCIGITIHHLAVDGNTVVKFLKSWAHISKYGTLPKNVHLPMLLDRTVINIPTELESKIFEFPPFISQDKTYVRALKLPPTKDTEDVVKMTLELTQENVEKLKERVKNVSTRTDLHLSTFVVTYAYVLTCVVKARGDDADQLVPFTYVADFRDRLDPPVPVNYFGNCVLPINFSGDKANTFLGEDGFVNAVKILSDSIRGVSSRGAESIWELYEEGLKKIEKITQKKLSVAGSNKFGIYGSDFGWGRPVSTENVSISPNLLFSMSERRDETGGVEIGMCLKKHEMDAFVSHFQNGL</sequence>
<name>A0A6D2IUN1_9BRAS</name>
<dbReference type="InterPro" id="IPR051504">
    <property type="entry name" value="Plant_metabolite_acyltrans"/>
</dbReference>
<evidence type="ECO:0000256" key="2">
    <source>
        <dbReference type="ARBA" id="ARBA00023315"/>
    </source>
</evidence>
<accession>A0A6D2IUN1</accession>
<dbReference type="EMBL" id="CACVBM020001129">
    <property type="protein sequence ID" value="CAA7032887.1"/>
    <property type="molecule type" value="Genomic_DNA"/>
</dbReference>